<dbReference type="InterPro" id="IPR029063">
    <property type="entry name" value="SAM-dependent_MTases_sf"/>
</dbReference>
<feature type="domain" description="Reovirus core-spike protein lambda-2-like first methyltransferase" evidence="4">
    <location>
        <begin position="389"/>
        <end position="655"/>
    </location>
</feature>
<reference evidence="6" key="1">
    <citation type="journal article" date="2018" name="Virus Res.">
        <title>Genomic sequence and phylogenetic analyses of two novel orthoreovirus strains isolated from Pekin ducks in 2014 in Germany.</title>
        <authorList>
            <person name="Farkas S.L."/>
            <person name="Varga-Kugler R."/>
            <person name="Marton S."/>
            <person name="Lengyel G."/>
            <person name="Palya V."/>
            <person name="Banyai K."/>
        </authorList>
    </citation>
    <scope>NUCLEOTIDE SEQUENCE</scope>
    <source>
        <strain evidence="6">D2533/6/1-10</strain>
    </source>
</reference>
<dbReference type="Pfam" id="PF21064">
    <property type="entry name" value="Reovirus_L2_N"/>
    <property type="match status" value="1"/>
</dbReference>
<evidence type="ECO:0000259" key="4">
    <source>
        <dbReference type="Pfam" id="PF21065"/>
    </source>
</evidence>
<dbReference type="Pfam" id="PF21061">
    <property type="entry name" value="Reovirus_L2_7th"/>
    <property type="match status" value="1"/>
</dbReference>
<name>A0A385JBB8_9REOV</name>
<dbReference type="Pfam" id="PF21065">
    <property type="entry name" value="Reovirus_L2_MT1"/>
    <property type="match status" value="1"/>
</dbReference>
<dbReference type="Gene3D" id="3.40.50.150">
    <property type="entry name" value="Vaccinia Virus protein VP39"/>
    <property type="match status" value="1"/>
</dbReference>
<evidence type="ECO:0000259" key="2">
    <source>
        <dbReference type="Pfam" id="PF21063"/>
    </source>
</evidence>
<evidence type="ECO:0000259" key="5">
    <source>
        <dbReference type="Pfam" id="PF21066"/>
    </source>
</evidence>
<dbReference type="InterPro" id="IPR048598">
    <property type="entry name" value="Reovirus_L2_MT1"/>
</dbReference>
<dbReference type="InterPro" id="IPR048597">
    <property type="entry name" value="Reovirus_L2_MT2"/>
</dbReference>
<dbReference type="EMBL" id="MH520086">
    <property type="protein sequence ID" value="AXY93782.1"/>
    <property type="molecule type" value="Genomic_RNA"/>
</dbReference>
<evidence type="ECO:0000259" key="3">
    <source>
        <dbReference type="Pfam" id="PF21064"/>
    </source>
</evidence>
<protein>
    <submittedName>
        <fullName evidence="6">Core turret</fullName>
    </submittedName>
</protein>
<dbReference type="Gene3D" id="3.90.1810.10">
    <property type="entry name" value="Reovirus components"/>
    <property type="match status" value="1"/>
</dbReference>
<evidence type="ECO:0000259" key="1">
    <source>
        <dbReference type="Pfam" id="PF21061"/>
    </source>
</evidence>
<dbReference type="Pfam" id="PF21063">
    <property type="entry name" value="Reovirus_L2_GTase"/>
    <property type="match status" value="1"/>
</dbReference>
<feature type="domain" description="Reovirus core-spike protein lambda-2-like 7th" evidence="1">
    <location>
        <begin position="1116"/>
        <end position="1212"/>
    </location>
</feature>
<accession>A0A385JBB8</accession>
<dbReference type="InterPro" id="IPR048601">
    <property type="entry name" value="Reovirus_L2_GTase"/>
</dbReference>
<dbReference type="Gene3D" id="3.40.50.10760">
    <property type="entry name" value="Reovirus core"/>
    <property type="match status" value="1"/>
</dbReference>
<feature type="domain" description="Reovirus core-spike protein lambda-2-like N-terminal" evidence="3">
    <location>
        <begin position="2"/>
        <end position="126"/>
    </location>
</feature>
<dbReference type="InterPro" id="IPR048596">
    <property type="entry name" value="Reovirus_L2_N"/>
</dbReference>
<feature type="domain" description="Reovirus core-spike protein lambda-2-like second methyltransferase" evidence="5">
    <location>
        <begin position="805"/>
        <end position="1015"/>
    </location>
</feature>
<sequence>MAQIRGLRLSNSLSSPSRRKQDVPLTYDALISSLKAVNKPWRPLRNTVSGQTVAVQLLFPLNGYQPAFDMLKEDLTYEDWESWMLPRLDALGEAFLRLFPISEYHGRHVNVLLCNAIVASYLSNSPFDFSGVDIFINIDPVVDLLSTGVTIHNHLWFDHGAVVTPAGCKFVAFSSYAFSPSDPCLFSKNERAYATVYYFADFPSCLSFVRSHLSDASSLLHFDRPSNAIHCIVPLETTVPIAGTSPLNALSALLLESCFDQSRVNTQSSSSMLVTRQIESYLTYSPFFARRGTLEYGLFTLANALVNGYQLTDKFATPPTCSDVSSIVARLSDLSKPITVLHPRPSTFVLYQDSSMEYNGSNFSFLRVSGIRACLPRGPIMYGKDVDRPVGWMPQFDPSVSFPLLACIDSLERSTTLPLDAKYKDFWSGQALQLTAYVSRSDAGYPLDLLEDFPDDYFSPDEMSRRAKFVSYRAVRDRSLQKDSANFLTLSETLDSSGMLVLPSEKTMLYVGASGTHEGNQPSVIAPLLSGELPGCFKPLSVRQIGWEVTNGTICDIEHPTSLGTFFFVYSDADQVQAGDTNLTDSSRRFCTQLDSLLSLVQPSGLITVKCNFPTKAVWRHIFNVVSPLFERIIVTKPLLSNNLEVYFTFVKKFPSGTSSMLPSAAIVTFWSSQLRRYRQLSKAIDVVPFRGASLLPNYPLTVSTINFVDVTSLSSIEDQQALSCFSSLTALGSQKLSIHRYFDSYRTQLTGVVTPHSRRLFSRLLAVPRVFPTTITVQHRSMREAKPEIFGFSANAWTQLSMFYDASLSSLTSLNFSHWLDCGTGPECRLLSFLPADLPVTMVDTRPSLFPTSCWRTLTDYLQLDYLSSNVILSTGADVVSCVLSLGAACADARLPLIDGLRTLLIQSRDANVRALAVQLNCVLPSASDLPKGLLSYDVTTSTYTFHQLGRVEPCTTYSSVLNLLAELALDCVVEVRSMDYSLSWLPFAIDANASITTSDIMLAMRLSQWLPLFIFHFDRVSAVFPPDASVGAVCQIQVPDFDPTAQLEVRMDDVIVGTIVGDVTFGFNVGVTARSVGSDLFIDVTPSVPGVLSIQQIAPLPLPMGSIVVDVPDVSVSIAFPSVLDTSAAGTNIEIFANPWFQLSLFYVDESAGTLVPVSDDKYDLTAPDASGRRVLNWLFDRSDVFFKLVLCDVNGSDVGRYIYRDLPELSSPIWPSNVRSFLSLPFAAPLVITTDDGPVLYDGFSLIPPVSWLDVDVSTCVIDSRPSFYVPPGHYGLVRV</sequence>
<proteinExistence type="predicted"/>
<feature type="domain" description="Reovirus core-spike protein lambda-2-like GTase" evidence="2">
    <location>
        <begin position="140"/>
        <end position="357"/>
    </location>
</feature>
<dbReference type="InterPro" id="IPR048602">
    <property type="entry name" value="Reovirus_L2_7th"/>
</dbReference>
<evidence type="ECO:0000313" key="6">
    <source>
        <dbReference type="EMBL" id="AXY93782.1"/>
    </source>
</evidence>
<organism evidence="6">
    <name type="scientific">Avian orthoreovirus</name>
    <dbReference type="NCBI Taxonomy" id="38170"/>
    <lineage>
        <taxon>Viruses</taxon>
        <taxon>Riboviria</taxon>
        <taxon>Orthornavirae</taxon>
        <taxon>Duplornaviricota</taxon>
        <taxon>Resentoviricetes</taxon>
        <taxon>Reovirales</taxon>
        <taxon>Spinareoviridae</taxon>
        <taxon>Orthoreovirus</taxon>
        <taxon>Orthoreovirus avis</taxon>
    </lineage>
</organism>
<dbReference type="Gene3D" id="3.55.60.10">
    <property type="entry name" value="Reovirus components"/>
    <property type="match status" value="1"/>
</dbReference>
<dbReference type="Pfam" id="PF21066">
    <property type="entry name" value="Reovirus_L2_MT2"/>
    <property type="match status" value="1"/>
</dbReference>